<dbReference type="GO" id="GO:0042273">
    <property type="term" value="P:ribosomal large subunit biogenesis"/>
    <property type="evidence" value="ECO:0007669"/>
    <property type="project" value="TreeGrafter"/>
</dbReference>
<proteinExistence type="predicted"/>
<sequence length="173" mass="20268">MKCTVCQILLEDDFKQHYASEYHIYNLKRKNNGLLPTSTITKEEVIEEELYTCGNCSKQFIKLGRFNQHVNDCNRNKQVPAQDGAETDEQNVIYYSDDFDDEPYLYLPSGTVLGNKKYLRIFKQNDKSEYKERGTVVVYDKSVVVVPEQSKRNEIKISLGMNRISRFKMQFSH</sequence>
<dbReference type="InParanoid" id="L2GWI7"/>
<keyword evidence="2" id="KW-1185">Reference proteome</keyword>
<evidence type="ECO:0000313" key="1">
    <source>
        <dbReference type="EMBL" id="ELA48036.1"/>
    </source>
</evidence>
<evidence type="ECO:0000313" key="2">
    <source>
        <dbReference type="Proteomes" id="UP000011081"/>
    </source>
</evidence>
<protein>
    <recommendedName>
        <fullName evidence="3">C2H2-type domain-containing protein</fullName>
    </recommendedName>
</protein>
<dbReference type="InterPro" id="IPR040025">
    <property type="entry name" value="Znf622/Rei1/Reh1"/>
</dbReference>
<dbReference type="VEuPathDB" id="MicrosporidiaDB:VCUG_00459"/>
<dbReference type="GO" id="GO:0030687">
    <property type="term" value="C:preribosome, large subunit precursor"/>
    <property type="evidence" value="ECO:0007669"/>
    <property type="project" value="TreeGrafter"/>
</dbReference>
<reference evidence="2" key="1">
    <citation type="submission" date="2011-03" db="EMBL/GenBank/DDBJ databases">
        <title>The genome sequence of Vavraia culicis strain floridensis.</title>
        <authorList>
            <consortium name="The Broad Institute Genome Sequencing Platform"/>
            <person name="Cuomo C."/>
            <person name="Becnel J."/>
            <person name="Sanscrainte N."/>
            <person name="Young S.K."/>
            <person name="Zeng Q."/>
            <person name="Gargeya S."/>
            <person name="Fitzgerald M."/>
            <person name="Haas B."/>
            <person name="Abouelleil A."/>
            <person name="Alvarado L."/>
            <person name="Arachchi H.M."/>
            <person name="Berlin A."/>
            <person name="Chapman S.B."/>
            <person name="Gearin G."/>
            <person name="Goldberg J."/>
            <person name="Griggs A."/>
            <person name="Gujja S."/>
            <person name="Hansen M."/>
            <person name="Heiman D."/>
            <person name="Howarth C."/>
            <person name="Larimer J."/>
            <person name="Lui A."/>
            <person name="MacDonald P.J.P."/>
            <person name="McCowen C."/>
            <person name="Montmayeur A."/>
            <person name="Murphy C."/>
            <person name="Neiman D."/>
            <person name="Pearson M."/>
            <person name="Priest M."/>
            <person name="Roberts A."/>
            <person name="Saif S."/>
            <person name="Shea T."/>
            <person name="Sisk P."/>
            <person name="Stolte C."/>
            <person name="Sykes S."/>
            <person name="Wortman J."/>
            <person name="Nusbaum C."/>
            <person name="Birren B."/>
        </authorList>
    </citation>
    <scope>NUCLEOTIDE SEQUENCE [LARGE SCALE GENOMIC DNA]</scope>
    <source>
        <strain evidence="2">floridensis</strain>
    </source>
</reference>
<organism evidence="1 2">
    <name type="scientific">Vavraia culicis (isolate floridensis)</name>
    <name type="common">Microsporidian parasite</name>
    <dbReference type="NCBI Taxonomy" id="948595"/>
    <lineage>
        <taxon>Eukaryota</taxon>
        <taxon>Fungi</taxon>
        <taxon>Fungi incertae sedis</taxon>
        <taxon>Microsporidia</taxon>
        <taxon>Pleistophoridae</taxon>
        <taxon>Vavraia</taxon>
    </lineage>
</organism>
<dbReference type="Proteomes" id="UP000011081">
    <property type="component" value="Unassembled WGS sequence"/>
</dbReference>
<accession>L2GWI7</accession>
<dbReference type="RefSeq" id="XP_008073481.1">
    <property type="nucleotide sequence ID" value="XM_008075290.1"/>
</dbReference>
<dbReference type="AlphaFoldDB" id="L2GWI7"/>
<name>L2GWI7_VAVCU</name>
<gene>
    <name evidence="1" type="ORF">VCUG_00459</name>
</gene>
<dbReference type="GeneID" id="19878346"/>
<dbReference type="PANTHER" id="PTHR13182:SF8">
    <property type="entry name" value="CYTOPLASMIC 60S SUBUNIT BIOGENESIS FACTOR ZNF622"/>
    <property type="match status" value="1"/>
</dbReference>
<dbReference type="EMBL" id="GL877408">
    <property type="protein sequence ID" value="ELA48036.1"/>
    <property type="molecule type" value="Genomic_DNA"/>
</dbReference>
<dbReference type="OrthoDB" id="19329at2759"/>
<feature type="non-terminal residue" evidence="1">
    <location>
        <position position="1"/>
    </location>
</feature>
<dbReference type="HOGENOM" id="CLU_1548787_0_0_1"/>
<evidence type="ECO:0008006" key="3">
    <source>
        <dbReference type="Google" id="ProtNLM"/>
    </source>
</evidence>
<dbReference type="PANTHER" id="PTHR13182">
    <property type="entry name" value="ZINC FINGER PROTEIN 622"/>
    <property type="match status" value="1"/>
</dbReference>